<dbReference type="RefSeq" id="WP_233698398.1">
    <property type="nucleotide sequence ID" value="NZ_JAJNBZ010000024.1"/>
</dbReference>
<evidence type="ECO:0000313" key="2">
    <source>
        <dbReference type="Proteomes" id="UP001199916"/>
    </source>
</evidence>
<accession>A0ABS8YR89</accession>
<evidence type="ECO:0008006" key="3">
    <source>
        <dbReference type="Google" id="ProtNLM"/>
    </source>
</evidence>
<sequence>MPTLINYNRSLLSNLADSSDVRLTDTPTLLLEFGLFVAPPTNFIELISSVGWTADSRKNEQPTLQLRILQNGVLVASIRQDATDSEERANCSSHNLSTFQAVLTNVPVGERVYQLFALNENPKHGSITVTGPVNITGKVIA</sequence>
<dbReference type="Proteomes" id="UP001199916">
    <property type="component" value="Unassembled WGS sequence"/>
</dbReference>
<reference evidence="1 2" key="1">
    <citation type="submission" date="2021-11" db="EMBL/GenBank/DDBJ databases">
        <title>Draft genome sequence of Paenibacillus profundus YoMME, a new Gram-positive bacteria with exoelectrogenic properties.</title>
        <authorList>
            <person name="Hubenova Y."/>
            <person name="Hubenova E."/>
            <person name="Manasiev Y."/>
            <person name="Peykov S."/>
            <person name="Mitov M."/>
        </authorList>
    </citation>
    <scope>NUCLEOTIDE SEQUENCE [LARGE SCALE GENOMIC DNA]</scope>
    <source>
        <strain evidence="1 2">YoMME</strain>
    </source>
</reference>
<organism evidence="1 2">
    <name type="scientific">Paenibacillus profundus</name>
    <dbReference type="NCBI Taxonomy" id="1173085"/>
    <lineage>
        <taxon>Bacteria</taxon>
        <taxon>Bacillati</taxon>
        <taxon>Bacillota</taxon>
        <taxon>Bacilli</taxon>
        <taxon>Bacillales</taxon>
        <taxon>Paenibacillaceae</taxon>
        <taxon>Paenibacillus</taxon>
    </lineage>
</organism>
<dbReference type="EMBL" id="JAJNBZ010000024">
    <property type="protein sequence ID" value="MCE5172119.1"/>
    <property type="molecule type" value="Genomic_DNA"/>
</dbReference>
<name>A0ABS8YR89_9BACL</name>
<comment type="caution">
    <text evidence="1">The sequence shown here is derived from an EMBL/GenBank/DDBJ whole genome shotgun (WGS) entry which is preliminary data.</text>
</comment>
<gene>
    <name evidence="1" type="ORF">LQV63_22820</name>
</gene>
<protein>
    <recommendedName>
        <fullName evidence="3">Exosporium protein C</fullName>
    </recommendedName>
</protein>
<keyword evidence="2" id="KW-1185">Reference proteome</keyword>
<proteinExistence type="predicted"/>
<evidence type="ECO:0000313" key="1">
    <source>
        <dbReference type="EMBL" id="MCE5172119.1"/>
    </source>
</evidence>